<evidence type="ECO:0000256" key="3">
    <source>
        <dbReference type="ARBA" id="ARBA00004370"/>
    </source>
</evidence>
<evidence type="ECO:0000256" key="5">
    <source>
        <dbReference type="ARBA" id="ARBA00023128"/>
    </source>
</evidence>
<dbReference type="InterPro" id="IPR029058">
    <property type="entry name" value="AB_hydrolase_fold"/>
</dbReference>
<dbReference type="EMBL" id="ML976990">
    <property type="protein sequence ID" value="KAF1957234.1"/>
    <property type="molecule type" value="Genomic_DNA"/>
</dbReference>
<dbReference type="InterPro" id="IPR052374">
    <property type="entry name" value="SERAC1"/>
</dbReference>
<protein>
    <recommendedName>
        <fullName evidence="7">AB hydrolase-1 domain-containing protein</fullName>
    </recommendedName>
</protein>
<dbReference type="PANTHER" id="PTHR48182:SF2">
    <property type="entry name" value="PROTEIN SERAC1"/>
    <property type="match status" value="1"/>
</dbReference>
<evidence type="ECO:0000313" key="8">
    <source>
        <dbReference type="EMBL" id="KAF1957234.1"/>
    </source>
</evidence>
<dbReference type="Proteomes" id="UP000800035">
    <property type="component" value="Unassembled WGS sequence"/>
</dbReference>
<reference evidence="8" key="1">
    <citation type="journal article" date="2020" name="Stud. Mycol.">
        <title>101 Dothideomycetes genomes: a test case for predicting lifestyles and emergence of pathogens.</title>
        <authorList>
            <person name="Haridas S."/>
            <person name="Albert R."/>
            <person name="Binder M."/>
            <person name="Bloem J."/>
            <person name="Labutti K."/>
            <person name="Salamov A."/>
            <person name="Andreopoulos B."/>
            <person name="Baker S."/>
            <person name="Barry K."/>
            <person name="Bills G."/>
            <person name="Bluhm B."/>
            <person name="Cannon C."/>
            <person name="Castanera R."/>
            <person name="Culley D."/>
            <person name="Daum C."/>
            <person name="Ezra D."/>
            <person name="Gonzalez J."/>
            <person name="Henrissat B."/>
            <person name="Kuo A."/>
            <person name="Liang C."/>
            <person name="Lipzen A."/>
            <person name="Lutzoni F."/>
            <person name="Magnuson J."/>
            <person name="Mondo S."/>
            <person name="Nolan M."/>
            <person name="Ohm R."/>
            <person name="Pangilinan J."/>
            <person name="Park H.-J."/>
            <person name="Ramirez L."/>
            <person name="Alfaro M."/>
            <person name="Sun H."/>
            <person name="Tritt A."/>
            <person name="Yoshinaga Y."/>
            <person name="Zwiers L.-H."/>
            <person name="Turgeon B."/>
            <person name="Goodwin S."/>
            <person name="Spatafora J."/>
            <person name="Crous P."/>
            <person name="Grigoriev I."/>
        </authorList>
    </citation>
    <scope>NUCLEOTIDE SEQUENCE</scope>
    <source>
        <strain evidence="8">CBS 675.92</strain>
    </source>
</reference>
<dbReference type="InterPro" id="IPR000073">
    <property type="entry name" value="AB_hydrolase_1"/>
</dbReference>
<name>A0A6A5TY25_9PLEO</name>
<evidence type="ECO:0000256" key="6">
    <source>
        <dbReference type="ARBA" id="ARBA00023136"/>
    </source>
</evidence>
<dbReference type="SUPFAM" id="SSF53474">
    <property type="entry name" value="alpha/beta-Hydrolases"/>
    <property type="match status" value="1"/>
</dbReference>
<evidence type="ECO:0000313" key="9">
    <source>
        <dbReference type="Proteomes" id="UP000800035"/>
    </source>
</evidence>
<evidence type="ECO:0000256" key="4">
    <source>
        <dbReference type="ARBA" id="ARBA00022824"/>
    </source>
</evidence>
<evidence type="ECO:0000259" key="7">
    <source>
        <dbReference type="Pfam" id="PF12697"/>
    </source>
</evidence>
<dbReference type="GO" id="GO:0005783">
    <property type="term" value="C:endoplasmic reticulum"/>
    <property type="evidence" value="ECO:0007669"/>
    <property type="project" value="UniProtKB-SubCell"/>
</dbReference>
<sequence length="93" mass="10281">VVFVHGLGGHAIGSWTGTNGKCWPRDLLGSDLAEARIITFGYDAKLDDNRSTAQLSDYGDQFLRELSLLRESTERRPLFLVGHSFGGTIITWV</sequence>
<proteinExistence type="predicted"/>
<dbReference type="OrthoDB" id="427518at2759"/>
<keyword evidence="9" id="KW-1185">Reference proteome</keyword>
<organism evidence="8 9">
    <name type="scientific">Byssothecium circinans</name>
    <dbReference type="NCBI Taxonomy" id="147558"/>
    <lineage>
        <taxon>Eukaryota</taxon>
        <taxon>Fungi</taxon>
        <taxon>Dikarya</taxon>
        <taxon>Ascomycota</taxon>
        <taxon>Pezizomycotina</taxon>
        <taxon>Dothideomycetes</taxon>
        <taxon>Pleosporomycetidae</taxon>
        <taxon>Pleosporales</taxon>
        <taxon>Massarineae</taxon>
        <taxon>Massarinaceae</taxon>
        <taxon>Byssothecium</taxon>
    </lineage>
</organism>
<accession>A0A6A5TY25</accession>
<dbReference type="PANTHER" id="PTHR48182">
    <property type="entry name" value="PROTEIN SERAC1"/>
    <property type="match status" value="1"/>
</dbReference>
<keyword evidence="5" id="KW-0496">Mitochondrion</keyword>
<evidence type="ECO:0000256" key="2">
    <source>
        <dbReference type="ARBA" id="ARBA00004240"/>
    </source>
</evidence>
<dbReference type="GO" id="GO:0016020">
    <property type="term" value="C:membrane"/>
    <property type="evidence" value="ECO:0007669"/>
    <property type="project" value="UniProtKB-SubCell"/>
</dbReference>
<feature type="domain" description="AB hydrolase-1" evidence="7">
    <location>
        <begin position="1"/>
        <end position="90"/>
    </location>
</feature>
<evidence type="ECO:0000256" key="1">
    <source>
        <dbReference type="ARBA" id="ARBA00004173"/>
    </source>
</evidence>
<gene>
    <name evidence="8" type="ORF">CC80DRAFT_412132</name>
</gene>
<feature type="non-terminal residue" evidence="8">
    <location>
        <position position="1"/>
    </location>
</feature>
<dbReference type="AlphaFoldDB" id="A0A6A5TY25"/>
<dbReference type="Gene3D" id="3.40.50.1820">
    <property type="entry name" value="alpha/beta hydrolase"/>
    <property type="match status" value="1"/>
</dbReference>
<comment type="subcellular location">
    <subcellularLocation>
        <location evidence="2">Endoplasmic reticulum</location>
    </subcellularLocation>
    <subcellularLocation>
        <location evidence="3">Membrane</location>
    </subcellularLocation>
    <subcellularLocation>
        <location evidence="1">Mitochondrion</location>
    </subcellularLocation>
</comment>
<dbReference type="Pfam" id="PF12697">
    <property type="entry name" value="Abhydrolase_6"/>
    <property type="match status" value="1"/>
</dbReference>
<keyword evidence="4" id="KW-0256">Endoplasmic reticulum</keyword>
<keyword evidence="6" id="KW-0472">Membrane</keyword>
<dbReference type="GO" id="GO:0005739">
    <property type="term" value="C:mitochondrion"/>
    <property type="evidence" value="ECO:0007669"/>
    <property type="project" value="UniProtKB-SubCell"/>
</dbReference>